<organism evidence="7 8">
    <name type="scientific">Meloidogyne hapla</name>
    <name type="common">Root-knot nematode worm</name>
    <dbReference type="NCBI Taxonomy" id="6305"/>
    <lineage>
        <taxon>Eukaryota</taxon>
        <taxon>Metazoa</taxon>
        <taxon>Ecdysozoa</taxon>
        <taxon>Nematoda</taxon>
        <taxon>Chromadorea</taxon>
        <taxon>Rhabditida</taxon>
        <taxon>Tylenchina</taxon>
        <taxon>Tylenchomorpha</taxon>
        <taxon>Tylenchoidea</taxon>
        <taxon>Meloidogynidae</taxon>
        <taxon>Meloidogyninae</taxon>
        <taxon>Meloidogyne</taxon>
    </lineage>
</organism>
<evidence type="ECO:0000256" key="2">
    <source>
        <dbReference type="ARBA" id="ARBA00022692"/>
    </source>
</evidence>
<dbReference type="Gene3D" id="3.40.50.2300">
    <property type="match status" value="1"/>
</dbReference>
<dbReference type="AlphaFoldDB" id="A0A1I8B5F0"/>
<dbReference type="Pfam" id="PF01094">
    <property type="entry name" value="ANF_receptor"/>
    <property type="match status" value="1"/>
</dbReference>
<evidence type="ECO:0000256" key="5">
    <source>
        <dbReference type="SAM" id="SignalP"/>
    </source>
</evidence>
<name>A0A1I8B5F0_MELHA</name>
<dbReference type="WBParaSite" id="MhA1_Contig1413.frz3.gene1">
    <property type="protein sequence ID" value="MhA1_Contig1413.frz3.gene1"/>
    <property type="gene ID" value="MhA1_Contig1413.frz3.gene1"/>
</dbReference>
<evidence type="ECO:0000313" key="8">
    <source>
        <dbReference type="WBParaSite" id="MhA1_Contig1413.frz3.gene1"/>
    </source>
</evidence>
<keyword evidence="2" id="KW-0812">Transmembrane</keyword>
<protein>
    <submittedName>
        <fullName evidence="8">ANF_receptor domain-containing protein</fullName>
    </submittedName>
</protein>
<dbReference type="SUPFAM" id="SSF53822">
    <property type="entry name" value="Periplasmic binding protein-like I"/>
    <property type="match status" value="1"/>
</dbReference>
<evidence type="ECO:0000256" key="3">
    <source>
        <dbReference type="ARBA" id="ARBA00022989"/>
    </source>
</evidence>
<reference evidence="8" key="1">
    <citation type="submission" date="2016-11" db="UniProtKB">
        <authorList>
            <consortium name="WormBaseParasite"/>
        </authorList>
    </citation>
    <scope>IDENTIFICATION</scope>
</reference>
<dbReference type="InterPro" id="IPR028082">
    <property type="entry name" value="Peripla_BP_I"/>
</dbReference>
<feature type="chain" id="PRO_5009315470" evidence="5">
    <location>
        <begin position="20"/>
        <end position="198"/>
    </location>
</feature>
<feature type="domain" description="Receptor ligand binding region" evidence="6">
    <location>
        <begin position="88"/>
        <end position="195"/>
    </location>
</feature>
<evidence type="ECO:0000313" key="7">
    <source>
        <dbReference type="Proteomes" id="UP000095281"/>
    </source>
</evidence>
<dbReference type="GO" id="GO:0016020">
    <property type="term" value="C:membrane"/>
    <property type="evidence" value="ECO:0007669"/>
    <property type="project" value="UniProtKB-SubCell"/>
</dbReference>
<dbReference type="Proteomes" id="UP000095281">
    <property type="component" value="Unplaced"/>
</dbReference>
<sequence>MNKYFYFLIILINLKNVFCQNNSNDSFQTTKTIIETQTSTQTALKTTTTNQPKQTTLSTTTQLLIKVGILGANSSELRSAYGFGQSVPAISIAIQRARNEHLIDNVNFTFTWLICDCDQVLAVGYANQLILDQNVDVIIGPPCVTAAIDSSLAPGFYNIPVFLWGATVATALANDSVYPTCTNPCPSNRSCSYAISME</sequence>
<comment type="subcellular location">
    <subcellularLocation>
        <location evidence="1">Membrane</location>
    </subcellularLocation>
</comment>
<keyword evidence="5" id="KW-0732">Signal</keyword>
<evidence type="ECO:0000256" key="1">
    <source>
        <dbReference type="ARBA" id="ARBA00004370"/>
    </source>
</evidence>
<accession>A0A1I8B5F0</accession>
<evidence type="ECO:0000256" key="4">
    <source>
        <dbReference type="ARBA" id="ARBA00023136"/>
    </source>
</evidence>
<keyword evidence="3" id="KW-1133">Transmembrane helix</keyword>
<evidence type="ECO:0000259" key="6">
    <source>
        <dbReference type="Pfam" id="PF01094"/>
    </source>
</evidence>
<proteinExistence type="predicted"/>
<keyword evidence="4" id="KW-0472">Membrane</keyword>
<keyword evidence="7" id="KW-1185">Reference proteome</keyword>
<feature type="signal peptide" evidence="5">
    <location>
        <begin position="1"/>
        <end position="19"/>
    </location>
</feature>
<dbReference type="InterPro" id="IPR001828">
    <property type="entry name" value="ANF_lig-bd_rcpt"/>
</dbReference>